<dbReference type="FunFam" id="3.30.499.10:FF:000007">
    <property type="entry name" value="3-isopropylmalate dehydratase large subunit"/>
    <property type="match status" value="1"/>
</dbReference>
<keyword evidence="9 13" id="KW-0408">Iron</keyword>
<dbReference type="RefSeq" id="WP_323370640.1">
    <property type="nucleotide sequence ID" value="NZ_WIVU01000055.1"/>
</dbReference>
<keyword evidence="12 13" id="KW-0100">Branched-chain amino acid biosynthesis</keyword>
<dbReference type="InterPro" id="IPR004430">
    <property type="entry name" value="3-IsopropMal_deHydase_lsu"/>
</dbReference>
<evidence type="ECO:0000313" key="15">
    <source>
        <dbReference type="EMBL" id="MQU08153.1"/>
    </source>
</evidence>
<dbReference type="InterPro" id="IPR015931">
    <property type="entry name" value="Acnase/IPM_dHydase_lsu_aba_1/3"/>
</dbReference>
<comment type="cofactor">
    <cofactor evidence="13">
        <name>[4Fe-4S] cluster</name>
        <dbReference type="ChEBI" id="CHEBI:49883"/>
    </cofactor>
    <text evidence="13">Binds 1 [4Fe-4S] cluster per subunit.</text>
</comment>
<dbReference type="InterPro" id="IPR018136">
    <property type="entry name" value="Aconitase_4Fe-4S_BS"/>
</dbReference>
<evidence type="ECO:0000256" key="10">
    <source>
        <dbReference type="ARBA" id="ARBA00023014"/>
    </source>
</evidence>
<dbReference type="EMBL" id="WIVU01000055">
    <property type="protein sequence ID" value="MQU08153.1"/>
    <property type="molecule type" value="Genomic_DNA"/>
</dbReference>
<comment type="catalytic activity">
    <reaction evidence="1 13">
        <text>(2R,3S)-3-isopropylmalate = (2S)-2-isopropylmalate</text>
        <dbReference type="Rhea" id="RHEA:32287"/>
        <dbReference type="ChEBI" id="CHEBI:1178"/>
        <dbReference type="ChEBI" id="CHEBI:35121"/>
        <dbReference type="EC" id="4.2.1.33"/>
    </reaction>
</comment>
<dbReference type="Proteomes" id="UP000478064">
    <property type="component" value="Unassembled WGS sequence"/>
</dbReference>
<gene>
    <name evidence="13 15" type="primary">leuC</name>
    <name evidence="15" type="ORF">GHO27_20980</name>
</gene>
<keyword evidence="6 13" id="KW-0004">4Fe-4S</keyword>
<dbReference type="GO" id="GO:0051539">
    <property type="term" value="F:4 iron, 4 sulfur cluster binding"/>
    <property type="evidence" value="ECO:0007669"/>
    <property type="project" value="UniProtKB-KW"/>
</dbReference>
<feature type="binding site" evidence="13">
    <location>
        <position position="347"/>
    </location>
    <ligand>
        <name>[4Fe-4S] cluster</name>
        <dbReference type="ChEBI" id="CHEBI:49883"/>
    </ligand>
</feature>
<keyword evidence="5 13" id="KW-0432">Leucine biosynthesis</keyword>
<keyword evidence="10 13" id="KW-0411">Iron-sulfur</keyword>
<accession>A0A6L5HXZ2</accession>
<dbReference type="GO" id="GO:0003861">
    <property type="term" value="F:3-isopropylmalate dehydratase activity"/>
    <property type="evidence" value="ECO:0007669"/>
    <property type="project" value="UniProtKB-UniRule"/>
</dbReference>
<comment type="similarity">
    <text evidence="13">Belongs to the aconitase/IPM isomerase family. LeuC type 1 subfamily.</text>
</comment>
<dbReference type="UniPathway" id="UPA00048">
    <property type="reaction ID" value="UER00071"/>
</dbReference>
<dbReference type="EC" id="4.2.1.33" evidence="13"/>
<dbReference type="GO" id="GO:0009098">
    <property type="term" value="P:L-leucine biosynthetic process"/>
    <property type="evidence" value="ECO:0007669"/>
    <property type="project" value="UniProtKB-UniRule"/>
</dbReference>
<evidence type="ECO:0000256" key="1">
    <source>
        <dbReference type="ARBA" id="ARBA00000491"/>
    </source>
</evidence>
<organism evidence="15 16">
    <name type="scientific">Pseudomonas helleri</name>
    <dbReference type="NCBI Taxonomy" id="1608996"/>
    <lineage>
        <taxon>Bacteria</taxon>
        <taxon>Pseudomonadati</taxon>
        <taxon>Pseudomonadota</taxon>
        <taxon>Gammaproteobacteria</taxon>
        <taxon>Pseudomonadales</taxon>
        <taxon>Pseudomonadaceae</taxon>
        <taxon>Pseudomonas</taxon>
    </lineage>
</organism>
<evidence type="ECO:0000256" key="5">
    <source>
        <dbReference type="ARBA" id="ARBA00022430"/>
    </source>
</evidence>
<comment type="subunit">
    <text evidence="4 13">Heterodimer of LeuC and LeuD.</text>
</comment>
<evidence type="ECO:0000256" key="6">
    <source>
        <dbReference type="ARBA" id="ARBA00022485"/>
    </source>
</evidence>
<dbReference type="PANTHER" id="PTHR43822:SF9">
    <property type="entry name" value="3-ISOPROPYLMALATE DEHYDRATASE"/>
    <property type="match status" value="1"/>
</dbReference>
<dbReference type="CDD" id="cd01583">
    <property type="entry name" value="IPMI"/>
    <property type="match status" value="1"/>
</dbReference>
<reference evidence="15 16" key="1">
    <citation type="submission" date="2019-10" db="EMBL/GenBank/DDBJ databases">
        <title>Evaluation of single-gene subtyping targets for Pseudomonas.</title>
        <authorList>
            <person name="Reichler S.J."/>
            <person name="Orsi R.H."/>
            <person name="Wiedmann M."/>
            <person name="Martin N.H."/>
            <person name="Murphy S.I."/>
        </authorList>
    </citation>
    <scope>NUCLEOTIDE SEQUENCE [LARGE SCALE GENOMIC DNA]</scope>
    <source>
        <strain evidence="15 16">FSL R10-1637</strain>
    </source>
</reference>
<evidence type="ECO:0000259" key="14">
    <source>
        <dbReference type="Pfam" id="PF00330"/>
    </source>
</evidence>
<dbReference type="GO" id="GO:0046872">
    <property type="term" value="F:metal ion binding"/>
    <property type="evidence" value="ECO:0007669"/>
    <property type="project" value="UniProtKB-KW"/>
</dbReference>
<feature type="binding site" evidence="13">
    <location>
        <position position="408"/>
    </location>
    <ligand>
        <name>[4Fe-4S] cluster</name>
        <dbReference type="ChEBI" id="CHEBI:49883"/>
    </ligand>
</feature>
<proteinExistence type="inferred from homology"/>
<evidence type="ECO:0000256" key="2">
    <source>
        <dbReference type="ARBA" id="ARBA00002695"/>
    </source>
</evidence>
<keyword evidence="7 13" id="KW-0028">Amino-acid biosynthesis</keyword>
<feature type="binding site" evidence="13">
    <location>
        <position position="411"/>
    </location>
    <ligand>
        <name>[4Fe-4S] cluster</name>
        <dbReference type="ChEBI" id="CHEBI:49883"/>
    </ligand>
</feature>
<dbReference type="InterPro" id="IPR050067">
    <property type="entry name" value="IPM_dehydratase_rel_enz"/>
</dbReference>
<evidence type="ECO:0000256" key="4">
    <source>
        <dbReference type="ARBA" id="ARBA00011271"/>
    </source>
</evidence>
<dbReference type="PRINTS" id="PR00415">
    <property type="entry name" value="ACONITASE"/>
</dbReference>
<dbReference type="InterPro" id="IPR036008">
    <property type="entry name" value="Aconitase_4Fe-4S_dom"/>
</dbReference>
<evidence type="ECO:0000256" key="12">
    <source>
        <dbReference type="ARBA" id="ARBA00023304"/>
    </source>
</evidence>
<dbReference type="PANTHER" id="PTHR43822">
    <property type="entry name" value="HOMOACONITASE, MITOCHONDRIAL-RELATED"/>
    <property type="match status" value="1"/>
</dbReference>
<evidence type="ECO:0000256" key="3">
    <source>
        <dbReference type="ARBA" id="ARBA00004729"/>
    </source>
</evidence>
<evidence type="ECO:0000256" key="11">
    <source>
        <dbReference type="ARBA" id="ARBA00023239"/>
    </source>
</evidence>
<dbReference type="AlphaFoldDB" id="A0A6L5HXZ2"/>
<evidence type="ECO:0000256" key="9">
    <source>
        <dbReference type="ARBA" id="ARBA00023004"/>
    </source>
</evidence>
<dbReference type="Pfam" id="PF00330">
    <property type="entry name" value="Aconitase"/>
    <property type="match status" value="1"/>
</dbReference>
<evidence type="ECO:0000256" key="7">
    <source>
        <dbReference type="ARBA" id="ARBA00022605"/>
    </source>
</evidence>
<dbReference type="NCBIfam" id="NF009116">
    <property type="entry name" value="PRK12466.1"/>
    <property type="match status" value="1"/>
</dbReference>
<comment type="pathway">
    <text evidence="3 13">Amino-acid biosynthesis; L-leucine biosynthesis; L-leucine from 3-methyl-2-oxobutanoate: step 2/4.</text>
</comment>
<dbReference type="SUPFAM" id="SSF53732">
    <property type="entry name" value="Aconitase iron-sulfur domain"/>
    <property type="match status" value="1"/>
</dbReference>
<name>A0A6L5HXZ2_9PSED</name>
<evidence type="ECO:0000256" key="13">
    <source>
        <dbReference type="HAMAP-Rule" id="MF_01026"/>
    </source>
</evidence>
<dbReference type="PROSITE" id="PS01244">
    <property type="entry name" value="ACONITASE_2"/>
    <property type="match status" value="1"/>
</dbReference>
<evidence type="ECO:0000256" key="8">
    <source>
        <dbReference type="ARBA" id="ARBA00022723"/>
    </source>
</evidence>
<dbReference type="InterPro" id="IPR033941">
    <property type="entry name" value="IPMI_cat"/>
</dbReference>
<dbReference type="NCBIfam" id="NF004016">
    <property type="entry name" value="PRK05478.1"/>
    <property type="match status" value="1"/>
</dbReference>
<comment type="caution">
    <text evidence="15">The sequence shown here is derived from an EMBL/GenBank/DDBJ whole genome shotgun (WGS) entry which is preliminary data.</text>
</comment>
<dbReference type="InterPro" id="IPR001030">
    <property type="entry name" value="Acoase/IPM_deHydtase_lsu_aba"/>
</dbReference>
<dbReference type="HAMAP" id="MF_01026">
    <property type="entry name" value="LeuC_type1"/>
    <property type="match status" value="1"/>
</dbReference>
<keyword evidence="11 13" id="KW-0456">Lyase</keyword>
<sequence>MPKKTLYQKLWEKHKVCETSGFNALIYIDRHLINEVTSPQAFEGLENAGRPMWRPDAAIASADHNVPTSARAAGIADPLASAQVDALASNCERYGILHYGMNDARQGILHVISPELGATQPGMTIACGDSHTSTHGAFGALAFGIGTSEIEHLLATQCLMMRPLKTMNISVTGKLQPGVTSKDLALHIIGLLSTSGATGHAIEFSGDTVRSLSMEARMTLCNMSIEAGARVGMIGVDETTIAYLKDRPFSPSGVHWERAVPYWKSFTSDPGASFDHEMAVRADKIYPYVTWGTTPDMCSPISGNVPDRDAIPASHLDSYLRAMEYMGLEPGMAIADIKLDKIFIGSCTNARIEDLRLAAKILKGKRIAPTIRQALVVPGSGSVKAQAELEGLDKVFVEAGFEWRDSGCSMCLGMNEDRLLPGERCASTSNRNFEGRQGAGGRSHLVSPPVAAAAAIAGRFTTLSV</sequence>
<dbReference type="NCBIfam" id="TIGR00170">
    <property type="entry name" value="leuC"/>
    <property type="match status" value="1"/>
</dbReference>
<feature type="domain" description="Aconitase/3-isopropylmalate dehydratase large subunit alpha/beta/alpha" evidence="14">
    <location>
        <begin position="8"/>
        <end position="458"/>
    </location>
</feature>
<protein>
    <recommendedName>
        <fullName evidence="13">3-isopropylmalate dehydratase large subunit</fullName>
        <ecNumber evidence="13">4.2.1.33</ecNumber>
    </recommendedName>
    <alternativeName>
        <fullName evidence="13">Alpha-IPM isomerase</fullName>
        <shortName evidence="13">IPMI</shortName>
    </alternativeName>
    <alternativeName>
        <fullName evidence="13">Isopropylmalate isomerase</fullName>
    </alternativeName>
</protein>
<dbReference type="PROSITE" id="PS00450">
    <property type="entry name" value="ACONITASE_1"/>
    <property type="match status" value="1"/>
</dbReference>
<evidence type="ECO:0000313" key="16">
    <source>
        <dbReference type="Proteomes" id="UP000478064"/>
    </source>
</evidence>
<keyword evidence="8 13" id="KW-0479">Metal-binding</keyword>
<dbReference type="Gene3D" id="3.30.499.10">
    <property type="entry name" value="Aconitase, domain 3"/>
    <property type="match status" value="2"/>
</dbReference>
<comment type="function">
    <text evidence="2 13">Catalyzes the isomerization between 2-isopropylmalate and 3-isopropylmalate, via the formation of 2-isopropylmaleate.</text>
</comment>